<comment type="caution">
    <text evidence="2">The sequence shown here is derived from an EMBL/GenBank/DDBJ whole genome shotgun (WGS) entry which is preliminary data.</text>
</comment>
<dbReference type="Proteomes" id="UP001214854">
    <property type="component" value="Unassembled WGS sequence"/>
</dbReference>
<reference evidence="2 3" key="1">
    <citation type="submission" date="2023-01" db="EMBL/GenBank/DDBJ databases">
        <title>Novel species of the genus Asticcacaulis isolated from rivers.</title>
        <authorList>
            <person name="Lu H."/>
        </authorList>
    </citation>
    <scope>NUCLEOTIDE SEQUENCE [LARGE SCALE GENOMIC DNA]</scope>
    <source>
        <strain evidence="2 3">BYS171W</strain>
    </source>
</reference>
<dbReference type="EMBL" id="JAQQKX010000014">
    <property type="protein sequence ID" value="MDC7684690.1"/>
    <property type="molecule type" value="Genomic_DNA"/>
</dbReference>
<keyword evidence="3" id="KW-1185">Reference proteome</keyword>
<feature type="domain" description="Glycoside hydrolase family 19 catalytic" evidence="1">
    <location>
        <begin position="40"/>
        <end position="137"/>
    </location>
</feature>
<sequence>MTDRDRFYAAIRASLFGGKLKPKQVEGIEAILTAWQADDARELAYGLATAYHETGFTMQPVKEKGGAAYLKRLYDPQSTDPARAALARKNGNTTPGDGVRYAGRGFVQLTWKANYKRMGEVLGIDLIAEPDLALQSEIAAQILFVGMQRGLFSGKRLSDYFTAHRTDWIEARWIINGVDSASRIAGYAGHFHAALTA</sequence>
<evidence type="ECO:0000313" key="3">
    <source>
        <dbReference type="Proteomes" id="UP001214854"/>
    </source>
</evidence>
<evidence type="ECO:0000313" key="2">
    <source>
        <dbReference type="EMBL" id="MDC7684690.1"/>
    </source>
</evidence>
<dbReference type="InterPro" id="IPR000726">
    <property type="entry name" value="Glyco_hydro_19_cat"/>
</dbReference>
<dbReference type="RefSeq" id="WP_272749160.1">
    <property type="nucleotide sequence ID" value="NZ_JAQQKX010000014.1"/>
</dbReference>
<dbReference type="InterPro" id="IPR023346">
    <property type="entry name" value="Lysozyme-like_dom_sf"/>
</dbReference>
<accession>A0ABT5HX87</accession>
<organism evidence="2 3">
    <name type="scientific">Asticcacaulis aquaticus</name>
    <dbReference type="NCBI Taxonomy" id="2984212"/>
    <lineage>
        <taxon>Bacteria</taxon>
        <taxon>Pseudomonadati</taxon>
        <taxon>Pseudomonadota</taxon>
        <taxon>Alphaproteobacteria</taxon>
        <taxon>Caulobacterales</taxon>
        <taxon>Caulobacteraceae</taxon>
        <taxon>Asticcacaulis</taxon>
    </lineage>
</organism>
<protein>
    <recommendedName>
        <fullName evidence="1">Glycoside hydrolase family 19 catalytic domain-containing protein</fullName>
    </recommendedName>
</protein>
<dbReference type="SUPFAM" id="SSF53955">
    <property type="entry name" value="Lysozyme-like"/>
    <property type="match status" value="1"/>
</dbReference>
<gene>
    <name evidence="2" type="ORF">PQU92_15500</name>
</gene>
<evidence type="ECO:0000259" key="1">
    <source>
        <dbReference type="Pfam" id="PF00182"/>
    </source>
</evidence>
<dbReference type="Gene3D" id="1.10.530.10">
    <property type="match status" value="1"/>
</dbReference>
<proteinExistence type="predicted"/>
<dbReference type="Pfam" id="PF00182">
    <property type="entry name" value="Glyco_hydro_19"/>
    <property type="match status" value="1"/>
</dbReference>
<name>A0ABT5HX87_9CAUL</name>